<proteinExistence type="predicted"/>
<dbReference type="EMBL" id="SRPY01000111">
    <property type="protein sequence ID" value="KAG5928552.1"/>
    <property type="molecule type" value="Genomic_DNA"/>
</dbReference>
<comment type="caution">
    <text evidence="2">The sequence shown here is derived from an EMBL/GenBank/DDBJ whole genome shotgun (WGS) entry which is preliminary data.</text>
</comment>
<accession>A0A8K0JCK5</accession>
<sequence>MAAGIHEVSRGARARSRSIAMERRDAKQARRRKQMGRRRTESEVRMGAARGVKKQLHVEMLDAGCWTLDAGRWTLG</sequence>
<dbReference type="AlphaFoldDB" id="A0A8K0JCK5"/>
<keyword evidence="3" id="KW-1185">Reference proteome</keyword>
<feature type="region of interest" description="Disordered" evidence="1">
    <location>
        <begin position="1"/>
        <end position="48"/>
    </location>
</feature>
<evidence type="ECO:0000313" key="2">
    <source>
        <dbReference type="EMBL" id="KAG5928552.1"/>
    </source>
</evidence>
<name>A0A8K0JCK5_9HYPO</name>
<evidence type="ECO:0000256" key="1">
    <source>
        <dbReference type="SAM" id="MobiDB-lite"/>
    </source>
</evidence>
<organism evidence="2 3">
    <name type="scientific">Claviceps africana</name>
    <dbReference type="NCBI Taxonomy" id="83212"/>
    <lineage>
        <taxon>Eukaryota</taxon>
        <taxon>Fungi</taxon>
        <taxon>Dikarya</taxon>
        <taxon>Ascomycota</taxon>
        <taxon>Pezizomycotina</taxon>
        <taxon>Sordariomycetes</taxon>
        <taxon>Hypocreomycetidae</taxon>
        <taxon>Hypocreales</taxon>
        <taxon>Clavicipitaceae</taxon>
        <taxon>Claviceps</taxon>
    </lineage>
</organism>
<gene>
    <name evidence="2" type="ORF">E4U42_000469</name>
</gene>
<evidence type="ECO:0000313" key="3">
    <source>
        <dbReference type="Proteomes" id="UP000811619"/>
    </source>
</evidence>
<protein>
    <submittedName>
        <fullName evidence="2">Uncharacterized protein</fullName>
    </submittedName>
</protein>
<dbReference type="Proteomes" id="UP000811619">
    <property type="component" value="Unassembled WGS sequence"/>
</dbReference>
<reference evidence="2" key="1">
    <citation type="journal article" date="2020" name="bioRxiv">
        <title>Whole genome comparisons of ergot fungi reveals the divergence and evolution of species within the genus Claviceps are the result of varying mechanisms driving genome evolution and host range expansion.</title>
        <authorList>
            <person name="Wyka S.A."/>
            <person name="Mondo S.J."/>
            <person name="Liu M."/>
            <person name="Dettman J."/>
            <person name="Nalam V."/>
            <person name="Broders K.D."/>
        </authorList>
    </citation>
    <scope>NUCLEOTIDE SEQUENCE</scope>
    <source>
        <strain evidence="2">CCC 489</strain>
    </source>
</reference>